<gene>
    <name evidence="2" type="ORF">CASFOL_033957</name>
</gene>
<keyword evidence="3" id="KW-1185">Reference proteome</keyword>
<dbReference type="AlphaFoldDB" id="A0ABD3BZK4"/>
<protein>
    <submittedName>
        <fullName evidence="2">Uncharacterized protein</fullName>
    </submittedName>
</protein>
<proteinExistence type="predicted"/>
<dbReference type="EMBL" id="JAVIJP010000060">
    <property type="protein sequence ID" value="KAL3622546.1"/>
    <property type="molecule type" value="Genomic_DNA"/>
</dbReference>
<dbReference type="Gene3D" id="1.25.40.120">
    <property type="entry name" value="Protein prenylyltransferase"/>
    <property type="match status" value="1"/>
</dbReference>
<evidence type="ECO:0000313" key="3">
    <source>
        <dbReference type="Proteomes" id="UP001632038"/>
    </source>
</evidence>
<accession>A0ABD3BZK4</accession>
<feature type="region of interest" description="Disordered" evidence="1">
    <location>
        <begin position="77"/>
        <end position="101"/>
    </location>
</feature>
<sequence length="239" mass="26897">MFQIPNLENALINLTVVRPVRDGRRTIGDVRCFHEVQMVGLDSGLTVLNAVELHPAIELGPDGTAYLDIQFSGSMGQAARPRSNGGDDQNRELGSLKRGGPLNDCSAETKCLRDRIGSEAITNELKLARKILWTNGTKNYLALSHIQCNMNKFKPHYWLDELQFRHQILEKDKYNIWAWDQGDVQEVKNMLEVTERTLLARGINGGLGIKQQHFQLPDELTNCSKLVKLDIEKYAGNAI</sequence>
<evidence type="ECO:0000313" key="2">
    <source>
        <dbReference type="EMBL" id="KAL3622546.1"/>
    </source>
</evidence>
<name>A0ABD3BZK4_9LAMI</name>
<dbReference type="Proteomes" id="UP001632038">
    <property type="component" value="Unassembled WGS sequence"/>
</dbReference>
<reference evidence="3" key="1">
    <citation type="journal article" date="2024" name="IScience">
        <title>Strigolactones Initiate the Formation of Haustorium-like Structures in Castilleja.</title>
        <authorList>
            <person name="Buerger M."/>
            <person name="Peterson D."/>
            <person name="Chory J."/>
        </authorList>
    </citation>
    <scope>NUCLEOTIDE SEQUENCE [LARGE SCALE GENOMIC DNA]</scope>
</reference>
<evidence type="ECO:0000256" key="1">
    <source>
        <dbReference type="SAM" id="MobiDB-lite"/>
    </source>
</evidence>
<organism evidence="2 3">
    <name type="scientific">Castilleja foliolosa</name>
    <dbReference type="NCBI Taxonomy" id="1961234"/>
    <lineage>
        <taxon>Eukaryota</taxon>
        <taxon>Viridiplantae</taxon>
        <taxon>Streptophyta</taxon>
        <taxon>Embryophyta</taxon>
        <taxon>Tracheophyta</taxon>
        <taxon>Spermatophyta</taxon>
        <taxon>Magnoliopsida</taxon>
        <taxon>eudicotyledons</taxon>
        <taxon>Gunneridae</taxon>
        <taxon>Pentapetalae</taxon>
        <taxon>asterids</taxon>
        <taxon>lamiids</taxon>
        <taxon>Lamiales</taxon>
        <taxon>Orobanchaceae</taxon>
        <taxon>Pedicularideae</taxon>
        <taxon>Castillejinae</taxon>
        <taxon>Castilleja</taxon>
    </lineage>
</organism>
<comment type="caution">
    <text evidence="2">The sequence shown here is derived from an EMBL/GenBank/DDBJ whole genome shotgun (WGS) entry which is preliminary data.</text>
</comment>